<feature type="compositionally biased region" description="Low complexity" evidence="1">
    <location>
        <begin position="223"/>
        <end position="234"/>
    </location>
</feature>
<gene>
    <name evidence="2" type="ORF">KUTeg_010852</name>
</gene>
<proteinExistence type="predicted"/>
<evidence type="ECO:0000256" key="1">
    <source>
        <dbReference type="SAM" id="MobiDB-lite"/>
    </source>
</evidence>
<protein>
    <submittedName>
        <fullName evidence="2">Uncharacterized protein</fullName>
    </submittedName>
</protein>
<feature type="compositionally biased region" description="Polar residues" evidence="1">
    <location>
        <begin position="248"/>
        <end position="267"/>
    </location>
</feature>
<dbReference type="EMBL" id="JARBDR010000496">
    <property type="protein sequence ID" value="KAJ8311497.1"/>
    <property type="molecule type" value="Genomic_DNA"/>
</dbReference>
<evidence type="ECO:0000313" key="2">
    <source>
        <dbReference type="EMBL" id="KAJ8311497.1"/>
    </source>
</evidence>
<accession>A0ABQ9F286</accession>
<reference evidence="2 3" key="1">
    <citation type="submission" date="2022-12" db="EMBL/GenBank/DDBJ databases">
        <title>Chromosome-level genome of Tegillarca granosa.</title>
        <authorList>
            <person name="Kim J."/>
        </authorList>
    </citation>
    <scope>NUCLEOTIDE SEQUENCE [LARGE SCALE GENOMIC DNA]</scope>
    <source>
        <strain evidence="2">Teg-2019</strain>
        <tissue evidence="2">Adductor muscle</tissue>
    </source>
</reference>
<name>A0ABQ9F286_TEGGR</name>
<feature type="compositionally biased region" description="Basic and acidic residues" evidence="1">
    <location>
        <begin position="237"/>
        <end position="247"/>
    </location>
</feature>
<sequence length="322" mass="35269">MDADILTTLPDSTETGAWTSASSALEALKLRYLLKQITGFILAKTDRRNDHDEEIIVDEESKDPKSEDLAACSTGACISSTGLHAEEDLLVTAEVIAEQAIVTEAVWSPSDDVDVVSMETGSSNRQTMAGQLDDEQEMIQSYTTANSETANSTPRLSDLTDNFRSYMGHLSHLSSEQENDVIDMCSSSDESDTDFIPHVVNNPTSPPGSGNRKDNKVMNDGYSSQSSDSKQSMQREISGRSKSDHTRSGMSTNAQSQRENMEISDTQITSGEIVQNLLGANERNVNDSSLNAEIDYNNQTSDNEYLAYTRAQQLSPHCQQVQ</sequence>
<evidence type="ECO:0000313" key="3">
    <source>
        <dbReference type="Proteomes" id="UP001217089"/>
    </source>
</evidence>
<feature type="region of interest" description="Disordered" evidence="1">
    <location>
        <begin position="184"/>
        <end position="267"/>
    </location>
</feature>
<organism evidence="2 3">
    <name type="scientific">Tegillarca granosa</name>
    <name type="common">Malaysian cockle</name>
    <name type="synonym">Anadara granosa</name>
    <dbReference type="NCBI Taxonomy" id="220873"/>
    <lineage>
        <taxon>Eukaryota</taxon>
        <taxon>Metazoa</taxon>
        <taxon>Spiralia</taxon>
        <taxon>Lophotrochozoa</taxon>
        <taxon>Mollusca</taxon>
        <taxon>Bivalvia</taxon>
        <taxon>Autobranchia</taxon>
        <taxon>Pteriomorphia</taxon>
        <taxon>Arcoida</taxon>
        <taxon>Arcoidea</taxon>
        <taxon>Arcidae</taxon>
        <taxon>Tegillarca</taxon>
    </lineage>
</organism>
<keyword evidence="3" id="KW-1185">Reference proteome</keyword>
<comment type="caution">
    <text evidence="2">The sequence shown here is derived from an EMBL/GenBank/DDBJ whole genome shotgun (WGS) entry which is preliminary data.</text>
</comment>
<dbReference type="Proteomes" id="UP001217089">
    <property type="component" value="Unassembled WGS sequence"/>
</dbReference>